<name>A0ABQ8Z1A3_9EUKA</name>
<protein>
    <submittedName>
        <fullName evidence="1">Uncharacterized protein</fullName>
    </submittedName>
</protein>
<gene>
    <name evidence="1" type="ORF">M0813_15955</name>
</gene>
<reference evidence="1" key="1">
    <citation type="submission" date="2022-08" db="EMBL/GenBank/DDBJ databases">
        <title>Novel sulfate-reducing endosymbionts in the free-living metamonad Anaeramoeba.</title>
        <authorList>
            <person name="Jerlstrom-Hultqvist J."/>
            <person name="Cepicka I."/>
            <person name="Gallot-Lavallee L."/>
            <person name="Salas-Leiva D."/>
            <person name="Curtis B.A."/>
            <person name="Zahonova K."/>
            <person name="Pipaliya S."/>
            <person name="Dacks J."/>
            <person name="Roger A.J."/>
        </authorList>
    </citation>
    <scope>NUCLEOTIDE SEQUENCE</scope>
    <source>
        <strain evidence="1">Schooner1</strain>
    </source>
</reference>
<proteinExistence type="predicted"/>
<evidence type="ECO:0000313" key="2">
    <source>
        <dbReference type="Proteomes" id="UP001150062"/>
    </source>
</evidence>
<evidence type="ECO:0000313" key="1">
    <source>
        <dbReference type="EMBL" id="KAJ6250469.1"/>
    </source>
</evidence>
<organism evidence="1 2">
    <name type="scientific">Anaeramoeba flamelloides</name>
    <dbReference type="NCBI Taxonomy" id="1746091"/>
    <lineage>
        <taxon>Eukaryota</taxon>
        <taxon>Metamonada</taxon>
        <taxon>Anaeramoebidae</taxon>
        <taxon>Anaeramoeba</taxon>
    </lineage>
</organism>
<dbReference type="Proteomes" id="UP001150062">
    <property type="component" value="Unassembled WGS sequence"/>
</dbReference>
<sequence length="141" mass="17240">MERCVRRFTNSLLLPSFIDWWPWLEPKFIDNYKEWNKLGIFDDSKWNHPKNFILIPRNLSTGKAPLEHFPSFLLRIRLKILPIVINYLQIKLYQNIIHQYNYETIYSNSEKNKLDKEIQICKQKILKFGLKEEYVNEFFDL</sequence>
<accession>A0ABQ8Z1A3</accession>
<keyword evidence="2" id="KW-1185">Reference proteome</keyword>
<dbReference type="EMBL" id="JAOAOG010000075">
    <property type="protein sequence ID" value="KAJ6250469.1"/>
    <property type="molecule type" value="Genomic_DNA"/>
</dbReference>
<comment type="caution">
    <text evidence="1">The sequence shown here is derived from an EMBL/GenBank/DDBJ whole genome shotgun (WGS) entry which is preliminary data.</text>
</comment>